<dbReference type="GO" id="GO:0047372">
    <property type="term" value="F:monoacylglycerol lipase activity"/>
    <property type="evidence" value="ECO:0007669"/>
    <property type="project" value="TreeGrafter"/>
</dbReference>
<sequence>MYLHESGNKNKPTVVFLHGIGSSGRMWQKHFKVMSNDYYCLAPDLPGHGESSLEKWSTIEQVGAEIAEIIKQHGNGKAHIVGLSLGGIVSLYLLAKFPDLILSAVIDGASATPIPGVFFIKAGACCIAPFLHTKFVIRGLSQMIHINDSEMENFTRDMRATNRVSFIKAFMQANGKIMLDGIEQRNHKVLLLSGEHEKGVIASNVRLAKLMPQAKCVVIPNANHGWLAEMPDLHVRFVQAWLNGDPVPVVI</sequence>
<dbReference type="EMBL" id="LCHW01000001">
    <property type="protein sequence ID" value="KKT43944.1"/>
    <property type="molecule type" value="Genomic_DNA"/>
</dbReference>
<proteinExistence type="predicted"/>
<gene>
    <name evidence="2" type="ORF">UW32_C0001G0536</name>
</gene>
<dbReference type="Gene3D" id="3.40.50.1820">
    <property type="entry name" value="alpha/beta hydrolase"/>
    <property type="match status" value="1"/>
</dbReference>
<organism evidence="2 3">
    <name type="scientific">Candidatus Wolfebacteria bacterium GW2011_GWE2_44_13</name>
    <dbReference type="NCBI Taxonomy" id="1619017"/>
    <lineage>
        <taxon>Bacteria</taxon>
        <taxon>Candidatus Wolfeibacteriota</taxon>
    </lineage>
</organism>
<name>A0A0G1K7U0_9BACT</name>
<dbReference type="PANTHER" id="PTHR43798:SF5">
    <property type="entry name" value="MONOACYLGLYCEROL LIPASE ABHD6"/>
    <property type="match status" value="1"/>
</dbReference>
<dbReference type="Proteomes" id="UP000034051">
    <property type="component" value="Unassembled WGS sequence"/>
</dbReference>
<accession>A0A0G1K7U0</accession>
<dbReference type="InterPro" id="IPR029058">
    <property type="entry name" value="AB_hydrolase_fold"/>
</dbReference>
<dbReference type="GO" id="GO:0046464">
    <property type="term" value="P:acylglycerol catabolic process"/>
    <property type="evidence" value="ECO:0007669"/>
    <property type="project" value="TreeGrafter"/>
</dbReference>
<evidence type="ECO:0000259" key="1">
    <source>
        <dbReference type="Pfam" id="PF00561"/>
    </source>
</evidence>
<dbReference type="AlphaFoldDB" id="A0A0G1K7U0"/>
<evidence type="ECO:0000313" key="3">
    <source>
        <dbReference type="Proteomes" id="UP000034051"/>
    </source>
</evidence>
<dbReference type="GO" id="GO:0016020">
    <property type="term" value="C:membrane"/>
    <property type="evidence" value="ECO:0007669"/>
    <property type="project" value="TreeGrafter"/>
</dbReference>
<dbReference type="InterPro" id="IPR000073">
    <property type="entry name" value="AB_hydrolase_1"/>
</dbReference>
<reference evidence="2 3" key="1">
    <citation type="journal article" date="2015" name="Nature">
        <title>rRNA introns, odd ribosomes, and small enigmatic genomes across a large radiation of phyla.</title>
        <authorList>
            <person name="Brown C.T."/>
            <person name="Hug L.A."/>
            <person name="Thomas B.C."/>
            <person name="Sharon I."/>
            <person name="Castelle C.J."/>
            <person name="Singh A."/>
            <person name="Wilkins M.J."/>
            <person name="Williams K.H."/>
            <person name="Banfield J.F."/>
        </authorList>
    </citation>
    <scope>NUCLEOTIDE SEQUENCE [LARGE SCALE GENOMIC DNA]</scope>
</reference>
<dbReference type="PANTHER" id="PTHR43798">
    <property type="entry name" value="MONOACYLGLYCEROL LIPASE"/>
    <property type="match status" value="1"/>
</dbReference>
<protein>
    <recommendedName>
        <fullName evidence="1">AB hydrolase-1 domain-containing protein</fullName>
    </recommendedName>
</protein>
<dbReference type="InterPro" id="IPR050266">
    <property type="entry name" value="AB_hydrolase_sf"/>
</dbReference>
<dbReference type="SUPFAM" id="SSF53474">
    <property type="entry name" value="alpha/beta-Hydrolases"/>
    <property type="match status" value="1"/>
</dbReference>
<comment type="caution">
    <text evidence="2">The sequence shown here is derived from an EMBL/GenBank/DDBJ whole genome shotgun (WGS) entry which is preliminary data.</text>
</comment>
<feature type="domain" description="AB hydrolase-1" evidence="1">
    <location>
        <begin position="12"/>
        <end position="110"/>
    </location>
</feature>
<dbReference type="Pfam" id="PF00561">
    <property type="entry name" value="Abhydrolase_1"/>
    <property type="match status" value="1"/>
</dbReference>
<evidence type="ECO:0000313" key="2">
    <source>
        <dbReference type="EMBL" id="KKT43944.1"/>
    </source>
</evidence>